<feature type="non-terminal residue" evidence="3">
    <location>
        <position position="159"/>
    </location>
</feature>
<feature type="region of interest" description="Disordered" evidence="2">
    <location>
        <begin position="1"/>
        <end position="20"/>
    </location>
</feature>
<keyword evidence="1" id="KW-0175">Coiled coil</keyword>
<evidence type="ECO:0000313" key="4">
    <source>
        <dbReference type="Proteomes" id="UP001560045"/>
    </source>
</evidence>
<protein>
    <recommendedName>
        <fullName evidence="5">DivIVA domain-containing protein</fullName>
    </recommendedName>
</protein>
<name>A0ABV3XBA4_9ACTN</name>
<evidence type="ECO:0000256" key="2">
    <source>
        <dbReference type="SAM" id="MobiDB-lite"/>
    </source>
</evidence>
<feature type="coiled-coil region" evidence="1">
    <location>
        <begin position="62"/>
        <end position="137"/>
    </location>
</feature>
<comment type="caution">
    <text evidence="3">The sequence shown here is derived from an EMBL/GenBank/DDBJ whole genome shotgun (WGS) entry which is preliminary data.</text>
</comment>
<accession>A0ABV3XBA4</accession>
<dbReference type="EMBL" id="JBFNXQ010000003">
    <property type="protein sequence ID" value="MEX5717021.1"/>
    <property type="molecule type" value="Genomic_DNA"/>
</dbReference>
<keyword evidence="4" id="KW-1185">Reference proteome</keyword>
<dbReference type="Proteomes" id="UP001560045">
    <property type="component" value="Unassembled WGS sequence"/>
</dbReference>
<reference evidence="3 4" key="1">
    <citation type="submission" date="2024-06" db="EMBL/GenBank/DDBJ databases">
        <title>Draft genome sequence of Geodermatophilus badlandi, a novel member of the Geodermatophilaceae isolated from badland sedimentary rocks in the Red desert, Wyoming, USA.</title>
        <authorList>
            <person name="Ben Tekaya S."/>
            <person name="Nouioui I."/>
            <person name="Flores G.M."/>
            <person name="Shaal M.N."/>
            <person name="Bredoire F."/>
            <person name="Basile F."/>
            <person name="Van Diepen L."/>
            <person name="Ward N.L."/>
        </authorList>
    </citation>
    <scope>NUCLEOTIDE SEQUENCE [LARGE SCALE GENOMIC DNA]</scope>
    <source>
        <strain evidence="3 4">WL48A</strain>
    </source>
</reference>
<organism evidence="3 4">
    <name type="scientific">Geodermatophilus maliterrae</name>
    <dbReference type="NCBI Taxonomy" id="3162531"/>
    <lineage>
        <taxon>Bacteria</taxon>
        <taxon>Bacillati</taxon>
        <taxon>Actinomycetota</taxon>
        <taxon>Actinomycetes</taxon>
        <taxon>Geodermatophilales</taxon>
        <taxon>Geodermatophilaceae</taxon>
        <taxon>Geodermatophilus</taxon>
    </lineage>
</organism>
<evidence type="ECO:0008006" key="5">
    <source>
        <dbReference type="Google" id="ProtNLM"/>
    </source>
</evidence>
<dbReference type="RefSeq" id="WP_369202478.1">
    <property type="nucleotide sequence ID" value="NZ_JBFNXQ010000003.1"/>
</dbReference>
<gene>
    <name evidence="3" type="ORF">ABQ292_01400</name>
</gene>
<proteinExistence type="predicted"/>
<sequence length="159" mass="17466">MSKHSQEVAPDTGADGTRRTAFTGNTAAEHAPARGLDGLLGTGPVFTHAVRGYDRLQVDDYVAAAETELLVLRRENEHLLSRYAACSGELQNARRRLAQLVRERETLPSPEDARALIERAQEEAERVRAEARAEAEARLAKVASMREAVIALREQAHGE</sequence>
<evidence type="ECO:0000256" key="1">
    <source>
        <dbReference type="SAM" id="Coils"/>
    </source>
</evidence>
<evidence type="ECO:0000313" key="3">
    <source>
        <dbReference type="EMBL" id="MEX5717021.1"/>
    </source>
</evidence>